<feature type="transmembrane region" description="Helical" evidence="1">
    <location>
        <begin position="175"/>
        <end position="194"/>
    </location>
</feature>
<dbReference type="InterPro" id="IPR003675">
    <property type="entry name" value="Rce1/LyrA-like_dom"/>
</dbReference>
<dbReference type="GO" id="GO:0004175">
    <property type="term" value="F:endopeptidase activity"/>
    <property type="evidence" value="ECO:0007669"/>
    <property type="project" value="UniProtKB-ARBA"/>
</dbReference>
<evidence type="ECO:0000313" key="4">
    <source>
        <dbReference type="EMBL" id="NHA34833.1"/>
    </source>
</evidence>
<dbReference type="GO" id="GO:0008237">
    <property type="term" value="F:metallopeptidase activity"/>
    <property type="evidence" value="ECO:0007669"/>
    <property type="project" value="UniProtKB-KW"/>
</dbReference>
<feature type="transmembrane region" description="Helical" evidence="1">
    <location>
        <begin position="20"/>
        <end position="39"/>
    </location>
</feature>
<dbReference type="EMBL" id="UHEF01000001">
    <property type="protein sequence ID" value="SUM87852.1"/>
    <property type="molecule type" value="Genomic_DNA"/>
</dbReference>
<keyword evidence="1" id="KW-0472">Membrane</keyword>
<feature type="transmembrane region" description="Helical" evidence="1">
    <location>
        <begin position="82"/>
        <end position="105"/>
    </location>
</feature>
<dbReference type="Proteomes" id="UP000264146">
    <property type="component" value="Chromosome"/>
</dbReference>
<reference evidence="5" key="2">
    <citation type="submission" date="2018-06" db="EMBL/GenBank/DDBJ databases">
        <authorList>
            <consortium name="Pathogen Informatics"/>
            <person name="Doyle S."/>
        </authorList>
    </citation>
    <scope>NUCLEOTIDE SEQUENCE [LARGE SCALE GENOMIC DNA]</scope>
    <source>
        <strain evidence="5">NCTC12218</strain>
    </source>
</reference>
<dbReference type="PANTHER" id="PTHR36435">
    <property type="entry name" value="SLR1288 PROTEIN"/>
    <property type="match status" value="1"/>
</dbReference>
<evidence type="ECO:0000313" key="6">
    <source>
        <dbReference type="Proteomes" id="UP000264146"/>
    </source>
</evidence>
<dbReference type="PANTHER" id="PTHR36435:SF1">
    <property type="entry name" value="CAAX AMINO TERMINAL PROTEASE FAMILY PROTEIN"/>
    <property type="match status" value="1"/>
</dbReference>
<name>A0A7Z7QNX2_STASC</name>
<protein>
    <submittedName>
        <fullName evidence="5">CAAX amino terminal protease family protein</fullName>
    </submittedName>
    <submittedName>
        <fullName evidence="4">CPBP family intramembrane metalloprotease</fullName>
    </submittedName>
</protein>
<dbReference type="GO" id="GO:0080120">
    <property type="term" value="P:CAAX-box protein maturation"/>
    <property type="evidence" value="ECO:0007669"/>
    <property type="project" value="UniProtKB-ARBA"/>
</dbReference>
<keyword evidence="4" id="KW-0482">Metalloprotease</keyword>
<evidence type="ECO:0000313" key="5">
    <source>
        <dbReference type="EMBL" id="SUM87852.1"/>
    </source>
</evidence>
<dbReference type="AlphaFoldDB" id="A0A7Z7QNX2"/>
<feature type="transmembrane region" description="Helical" evidence="1">
    <location>
        <begin position="117"/>
        <end position="137"/>
    </location>
</feature>
<evidence type="ECO:0000259" key="2">
    <source>
        <dbReference type="Pfam" id="PF02517"/>
    </source>
</evidence>
<dbReference type="GO" id="GO:0006508">
    <property type="term" value="P:proteolysis"/>
    <property type="evidence" value="ECO:0007669"/>
    <property type="project" value="UniProtKB-KW"/>
</dbReference>
<evidence type="ECO:0000313" key="3">
    <source>
        <dbReference type="EMBL" id="CAD7359199.1"/>
    </source>
</evidence>
<reference evidence="3 6" key="3">
    <citation type="submission" date="2020-11" db="EMBL/GenBank/DDBJ databases">
        <authorList>
            <consortium name="Pathogen Informatics"/>
        </authorList>
    </citation>
    <scope>NUCLEOTIDE SEQUENCE [LARGE SCALE GENOMIC DNA]</scope>
    <source>
        <strain evidence="3 6">NCTC12218</strain>
    </source>
</reference>
<dbReference type="EMBL" id="POVK01000038">
    <property type="protein sequence ID" value="NHA34833.1"/>
    <property type="molecule type" value="Genomic_DNA"/>
</dbReference>
<keyword evidence="1" id="KW-1133">Transmembrane helix</keyword>
<proteinExistence type="predicted"/>
<feature type="domain" description="CAAX prenyl protease 2/Lysostaphin resistance protein A-like" evidence="2">
    <location>
        <begin position="124"/>
        <end position="210"/>
    </location>
</feature>
<keyword evidence="5" id="KW-0645">Protease</keyword>
<gene>
    <name evidence="4" type="ORF">C1O36_10170</name>
    <name evidence="5" type="ORF">NCTC12218_00800</name>
</gene>
<accession>A0A7Z7QNX2</accession>
<dbReference type="RefSeq" id="WP_016426471.1">
    <property type="nucleotide sequence ID" value="NZ_CABKRV010000002.1"/>
</dbReference>
<feature type="transmembrane region" description="Helical" evidence="1">
    <location>
        <begin position="51"/>
        <end position="70"/>
    </location>
</feature>
<dbReference type="Pfam" id="PF02517">
    <property type="entry name" value="Rce1-like"/>
    <property type="match status" value="1"/>
</dbReference>
<evidence type="ECO:0000313" key="7">
    <source>
        <dbReference type="Proteomes" id="UP000572988"/>
    </source>
</evidence>
<organism evidence="5">
    <name type="scientific">Staphylococcus schleiferi</name>
    <dbReference type="NCBI Taxonomy" id="1295"/>
    <lineage>
        <taxon>Bacteria</taxon>
        <taxon>Bacillati</taxon>
        <taxon>Bacillota</taxon>
        <taxon>Bacilli</taxon>
        <taxon>Bacillales</taxon>
        <taxon>Staphylococcaceae</taxon>
        <taxon>Staphylococcus</taxon>
    </lineage>
</organism>
<feature type="transmembrane region" description="Helical" evidence="1">
    <location>
        <begin position="149"/>
        <end position="169"/>
    </location>
</feature>
<evidence type="ECO:0000256" key="1">
    <source>
        <dbReference type="SAM" id="Phobius"/>
    </source>
</evidence>
<sequence>MKKTIAQMFREDNLVNNDPLIKRLIKGAIFILLFVIYIGESSVLDTLSFKAVIYFLVLFVMIYLLKYFKINLFSFRKLTTRDISIVIIFTLTVKVLDIIFANLLTGSTLNQEHIEESIQNISILNFAIFFAVLPAVLEEIVFRGLILRVLFKGHLLLGLIISSVLFAYVHEYSNIIEFLPYLYSGFLFGIAYLLTRRIEVSILIHFIGNFTSLWF</sequence>
<dbReference type="EMBL" id="LR962863">
    <property type="protein sequence ID" value="CAD7359199.1"/>
    <property type="molecule type" value="Genomic_DNA"/>
</dbReference>
<keyword evidence="7" id="KW-1185">Reference proteome</keyword>
<reference evidence="4 7" key="1">
    <citation type="submission" date="2018-01" db="EMBL/GenBank/DDBJ databases">
        <title>Complete genome sequence of Staphylococcus Scheliferi isolated from human.</title>
        <authorList>
            <person name="Abouelkhair M.A."/>
            <person name="Bemis D.A."/>
            <person name="Kania S.A."/>
        </authorList>
    </citation>
    <scope>NUCLEOTIDE SEQUENCE [LARGE SCALE GENOMIC DNA]</scope>
    <source>
        <strain evidence="4 7">ATCC 43808</strain>
    </source>
</reference>
<dbReference type="Proteomes" id="UP000572988">
    <property type="component" value="Unassembled WGS sequence"/>
</dbReference>
<keyword evidence="1" id="KW-0812">Transmembrane</keyword>
<keyword evidence="4" id="KW-0378">Hydrolase</keyword>
<dbReference type="InterPro" id="IPR052710">
    <property type="entry name" value="CAAX_protease"/>
</dbReference>